<dbReference type="SUPFAM" id="SSF55874">
    <property type="entry name" value="ATPase domain of HSP90 chaperone/DNA topoisomerase II/histidine kinase"/>
    <property type="match status" value="1"/>
</dbReference>
<dbReference type="Pfam" id="PF13426">
    <property type="entry name" value="PAS_9"/>
    <property type="match status" value="2"/>
</dbReference>
<dbReference type="GO" id="GO:0000155">
    <property type="term" value="F:phosphorelay sensor kinase activity"/>
    <property type="evidence" value="ECO:0007669"/>
    <property type="project" value="InterPro"/>
</dbReference>
<keyword evidence="9" id="KW-0902">Two-component regulatory system</keyword>
<dbReference type="Gene3D" id="1.10.287.130">
    <property type="match status" value="1"/>
</dbReference>
<comment type="subcellular location">
    <subcellularLocation>
        <location evidence="2">Membrane</location>
    </subcellularLocation>
</comment>
<dbReference type="InterPro" id="IPR004358">
    <property type="entry name" value="Sig_transdc_His_kin-like_C"/>
</dbReference>
<dbReference type="Gene3D" id="3.30.565.10">
    <property type="entry name" value="Histidine kinase-like ATPase, C-terminal domain"/>
    <property type="match status" value="1"/>
</dbReference>
<evidence type="ECO:0000259" key="13">
    <source>
        <dbReference type="PROSITE" id="PS50112"/>
    </source>
</evidence>
<gene>
    <name evidence="15" type="ORF">CUN85_09735</name>
</gene>
<keyword evidence="8" id="KW-0067">ATP-binding</keyword>
<name>A0A4E0Q412_9EURY</name>
<dbReference type="PROSITE" id="PS50113">
    <property type="entry name" value="PAC"/>
    <property type="match status" value="2"/>
</dbReference>
<dbReference type="EC" id="2.7.13.3" evidence="3"/>
<dbReference type="InterPro" id="IPR013655">
    <property type="entry name" value="PAS_fold_3"/>
</dbReference>
<dbReference type="InterPro" id="IPR005467">
    <property type="entry name" value="His_kinase_dom"/>
</dbReference>
<evidence type="ECO:0000256" key="2">
    <source>
        <dbReference type="ARBA" id="ARBA00004370"/>
    </source>
</evidence>
<dbReference type="FunFam" id="3.30.565.10:FF:000010">
    <property type="entry name" value="Sensor histidine kinase RcsC"/>
    <property type="match status" value="1"/>
</dbReference>
<dbReference type="RefSeq" id="WP_135390123.1">
    <property type="nucleotide sequence ID" value="NZ_PGGK01000010.1"/>
</dbReference>
<evidence type="ECO:0000256" key="7">
    <source>
        <dbReference type="ARBA" id="ARBA00022777"/>
    </source>
</evidence>
<feature type="domain" description="PAC" evidence="14">
    <location>
        <begin position="338"/>
        <end position="390"/>
    </location>
</feature>
<evidence type="ECO:0000256" key="1">
    <source>
        <dbReference type="ARBA" id="ARBA00000085"/>
    </source>
</evidence>
<dbReference type="PROSITE" id="PS50109">
    <property type="entry name" value="HIS_KIN"/>
    <property type="match status" value="1"/>
</dbReference>
<dbReference type="PANTHER" id="PTHR43047">
    <property type="entry name" value="TWO-COMPONENT HISTIDINE PROTEIN KINASE"/>
    <property type="match status" value="1"/>
</dbReference>
<evidence type="ECO:0000256" key="11">
    <source>
        <dbReference type="ARBA" id="ARBA00023306"/>
    </source>
</evidence>
<evidence type="ECO:0000259" key="12">
    <source>
        <dbReference type="PROSITE" id="PS50109"/>
    </source>
</evidence>
<dbReference type="CDD" id="cd00082">
    <property type="entry name" value="HisKA"/>
    <property type="match status" value="1"/>
</dbReference>
<dbReference type="Pfam" id="PF08447">
    <property type="entry name" value="PAS_3"/>
    <property type="match status" value="1"/>
</dbReference>
<comment type="catalytic activity">
    <reaction evidence="1">
        <text>ATP + protein L-histidine = ADP + protein N-phospho-L-histidine.</text>
        <dbReference type="EC" id="2.7.13.3"/>
    </reaction>
</comment>
<dbReference type="SMART" id="SM00086">
    <property type="entry name" value="PAC"/>
    <property type="match status" value="2"/>
</dbReference>
<keyword evidence="16" id="KW-1185">Reference proteome</keyword>
<evidence type="ECO:0000256" key="8">
    <source>
        <dbReference type="ARBA" id="ARBA00022840"/>
    </source>
</evidence>
<evidence type="ECO:0000256" key="4">
    <source>
        <dbReference type="ARBA" id="ARBA00022553"/>
    </source>
</evidence>
<dbReference type="GO" id="GO:0005886">
    <property type="term" value="C:plasma membrane"/>
    <property type="evidence" value="ECO:0007669"/>
    <property type="project" value="TreeGrafter"/>
</dbReference>
<dbReference type="InterPro" id="IPR003661">
    <property type="entry name" value="HisK_dim/P_dom"/>
</dbReference>
<evidence type="ECO:0000256" key="5">
    <source>
        <dbReference type="ARBA" id="ARBA00022679"/>
    </source>
</evidence>
<keyword evidence="5" id="KW-0808">Transferase</keyword>
<dbReference type="PRINTS" id="PR00344">
    <property type="entry name" value="BCTRLSENSOR"/>
</dbReference>
<keyword evidence="7" id="KW-0418">Kinase</keyword>
<dbReference type="PROSITE" id="PS50112">
    <property type="entry name" value="PAS"/>
    <property type="match status" value="1"/>
</dbReference>
<reference evidence="15 16" key="1">
    <citation type="submission" date="2017-11" db="EMBL/GenBank/DDBJ databases">
        <title>Isolation and Characterization of Methanogenic Archaea from Saline Meromictic Lake at Siberia.</title>
        <authorList>
            <person name="Shen Y."/>
            <person name="Huang H.-H."/>
            <person name="Lai M.-C."/>
            <person name="Chen S.-C."/>
        </authorList>
    </citation>
    <scope>NUCLEOTIDE SEQUENCE [LARGE SCALE GENOMIC DNA]</scope>
    <source>
        <strain evidence="15 16">SY-01</strain>
    </source>
</reference>
<feature type="domain" description="PAS" evidence="13">
    <location>
        <begin position="258"/>
        <end position="301"/>
    </location>
</feature>
<dbReference type="SMART" id="SM00091">
    <property type="entry name" value="PAS"/>
    <property type="match status" value="2"/>
</dbReference>
<dbReference type="SUPFAM" id="SSF47384">
    <property type="entry name" value="Homodimeric domain of signal transducing histidine kinase"/>
    <property type="match status" value="1"/>
</dbReference>
<evidence type="ECO:0000256" key="10">
    <source>
        <dbReference type="ARBA" id="ARBA00023136"/>
    </source>
</evidence>
<dbReference type="AlphaFoldDB" id="A0A4E0Q412"/>
<dbReference type="InterPro" id="IPR000014">
    <property type="entry name" value="PAS"/>
</dbReference>
<dbReference type="Pfam" id="PF00512">
    <property type="entry name" value="HisKA"/>
    <property type="match status" value="1"/>
</dbReference>
<evidence type="ECO:0000256" key="9">
    <source>
        <dbReference type="ARBA" id="ARBA00023012"/>
    </source>
</evidence>
<feature type="domain" description="PAC" evidence="14">
    <location>
        <begin position="205"/>
        <end position="257"/>
    </location>
</feature>
<dbReference type="InterPro" id="IPR036890">
    <property type="entry name" value="HATPase_C_sf"/>
</dbReference>
<dbReference type="NCBIfam" id="TIGR00229">
    <property type="entry name" value="sensory_box"/>
    <property type="match status" value="2"/>
</dbReference>
<keyword evidence="4" id="KW-0597">Phosphoprotein</keyword>
<evidence type="ECO:0000313" key="16">
    <source>
        <dbReference type="Proteomes" id="UP000297295"/>
    </source>
</evidence>
<evidence type="ECO:0000256" key="6">
    <source>
        <dbReference type="ARBA" id="ARBA00022741"/>
    </source>
</evidence>
<dbReference type="InterPro" id="IPR003594">
    <property type="entry name" value="HATPase_dom"/>
</dbReference>
<dbReference type="OrthoDB" id="8127at2157"/>
<dbReference type="InterPro" id="IPR001610">
    <property type="entry name" value="PAC"/>
</dbReference>
<dbReference type="FunFam" id="1.10.287.130:FF:000038">
    <property type="entry name" value="Sensory transduction histidine kinase"/>
    <property type="match status" value="1"/>
</dbReference>
<dbReference type="Pfam" id="PF02518">
    <property type="entry name" value="HATPase_c"/>
    <property type="match status" value="1"/>
</dbReference>
<dbReference type="Proteomes" id="UP000297295">
    <property type="component" value="Unassembled WGS sequence"/>
</dbReference>
<feature type="domain" description="Histidine kinase" evidence="12">
    <location>
        <begin position="551"/>
        <end position="770"/>
    </location>
</feature>
<dbReference type="InterPro" id="IPR000700">
    <property type="entry name" value="PAS-assoc_C"/>
</dbReference>
<dbReference type="SMART" id="SM00387">
    <property type="entry name" value="HATPase_c"/>
    <property type="match status" value="1"/>
</dbReference>
<keyword evidence="11" id="KW-0131">Cell cycle</keyword>
<comment type="caution">
    <text evidence="15">The sequence shown here is derived from an EMBL/GenBank/DDBJ whole genome shotgun (WGS) entry which is preliminary data.</text>
</comment>
<keyword evidence="10" id="KW-0472">Membrane</keyword>
<dbReference type="GO" id="GO:0005524">
    <property type="term" value="F:ATP binding"/>
    <property type="evidence" value="ECO:0007669"/>
    <property type="project" value="UniProtKB-KW"/>
</dbReference>
<dbReference type="SMART" id="SM00388">
    <property type="entry name" value="HisKA"/>
    <property type="match status" value="1"/>
</dbReference>
<dbReference type="Gene3D" id="3.30.450.20">
    <property type="entry name" value="PAS domain"/>
    <property type="match status" value="3"/>
</dbReference>
<dbReference type="CDD" id="cd16922">
    <property type="entry name" value="HATPase_EvgS-ArcB-TorS-like"/>
    <property type="match status" value="1"/>
</dbReference>
<evidence type="ECO:0000313" key="15">
    <source>
        <dbReference type="EMBL" id="TGC08345.1"/>
    </source>
</evidence>
<dbReference type="GO" id="GO:0009927">
    <property type="term" value="F:histidine phosphotransfer kinase activity"/>
    <property type="evidence" value="ECO:0007669"/>
    <property type="project" value="TreeGrafter"/>
</dbReference>
<evidence type="ECO:0000259" key="14">
    <source>
        <dbReference type="PROSITE" id="PS50113"/>
    </source>
</evidence>
<sequence>MRNITIIGHKEKANNKLVFMLGKIGLLTHVLNPLENTYQRELINENPDLLFCYAHLNEGIVGHALQYSRDKQIPIVFIVIEFSDDLCQKILSTEYVWYVKEPFEENVLRLIVERALLSVNKCNPDTINEINEQSLQLALETARLQLWEWDFKDDHIIRETTRGVSTVIPLGILNRDFDAFHSFIHPDDRKMFREKVGLCREGKSIHVEFRSIPFEKKTYWHSLFLKPLFGENGKPEKMMGISQDITQRKETEKALKESEEKFRLIAESANDVIWILDRNKKFMYISPSVEKLRGYTPEEVMELPLDKRLTPHSFALIDSILETFFREFKKGIIPDTPRTIEVEQPCKGGSTVWTELHINPVLDDEGNFKLFLGISRDITERRKHEAELQRQKNMLDSIFNLAPTVMLLVNKHGIIEKVNKAAMECTTRDKENIIGHRAGDVFSCINALKGNGCGMNVNCIQCVFKKAEQETLRKRSGVQKKEGTVRFLLPNGSQMSRSFLVSTSYIDMGSEPKIIVSVDDITDIKKIERFVVESKTEAENANRAKSEFLANMSHELRTPLNAIMGYSEILQDRNFGDLSQKQKKFAEHIHTSGKHLLELINNILDISKVESGKMEVHFRELQVLDTMRNVQNVISPLVKKKHIELKFSVDPDKLSLNADEIKFRQILYNLLSNAVKFTPEKGLIKVVARKKDNMAEISVTDTGIGISAEEQSKLFTPFHQIDSSISRKYQGTGLGLALVKRFVELHDGDITVESEPGKGSTFTFTIPIRDEDVLITDAEIESSAD</sequence>
<dbReference type="EMBL" id="PGGK01000010">
    <property type="protein sequence ID" value="TGC08345.1"/>
    <property type="molecule type" value="Genomic_DNA"/>
</dbReference>
<protein>
    <recommendedName>
        <fullName evidence="3">histidine kinase</fullName>
        <ecNumber evidence="3">2.7.13.3</ecNumber>
    </recommendedName>
</protein>
<dbReference type="InterPro" id="IPR035965">
    <property type="entry name" value="PAS-like_dom_sf"/>
</dbReference>
<accession>A0A4E0Q412</accession>
<dbReference type="CDD" id="cd00130">
    <property type="entry name" value="PAS"/>
    <property type="match status" value="1"/>
</dbReference>
<proteinExistence type="predicted"/>
<dbReference type="InterPro" id="IPR036097">
    <property type="entry name" value="HisK_dim/P_sf"/>
</dbReference>
<evidence type="ECO:0000256" key="3">
    <source>
        <dbReference type="ARBA" id="ARBA00012438"/>
    </source>
</evidence>
<dbReference type="PANTHER" id="PTHR43047:SF72">
    <property type="entry name" value="OSMOSENSING HISTIDINE PROTEIN KINASE SLN1"/>
    <property type="match status" value="1"/>
</dbReference>
<keyword evidence="6" id="KW-0547">Nucleotide-binding</keyword>
<dbReference type="SUPFAM" id="SSF55785">
    <property type="entry name" value="PYP-like sensor domain (PAS domain)"/>
    <property type="match status" value="3"/>
</dbReference>
<organism evidence="15 16">
    <name type="scientific">Methanolobus halotolerans</name>
    <dbReference type="NCBI Taxonomy" id="2052935"/>
    <lineage>
        <taxon>Archaea</taxon>
        <taxon>Methanobacteriati</taxon>
        <taxon>Methanobacteriota</taxon>
        <taxon>Stenosarchaea group</taxon>
        <taxon>Methanomicrobia</taxon>
        <taxon>Methanosarcinales</taxon>
        <taxon>Methanosarcinaceae</taxon>
        <taxon>Methanolobus</taxon>
    </lineage>
</organism>